<evidence type="ECO:0000256" key="1">
    <source>
        <dbReference type="ARBA" id="ARBA00004141"/>
    </source>
</evidence>
<sequence length="136" mass="14916">MSNISESNTTAAVDWSEVYEAVRCVQLVTALLSVLGSGSVIVCVMSQKLSRRPELQPLLLLGVSDLLLALCWLIGAAAFSERCSGLNTHCYNLHTVEQQLEVEGQTSERFSGIRNLQVKFTLSRSGNSQLPAEKRF</sequence>
<dbReference type="PANTHER" id="PTHR23112">
    <property type="entry name" value="G PROTEIN-COUPLED RECEPTOR 157-RELATED"/>
    <property type="match status" value="1"/>
</dbReference>
<name>A0A9N7U6W0_PLEPL</name>
<dbReference type="EMBL" id="CADEAL010000823">
    <property type="protein sequence ID" value="CAB1425661.1"/>
    <property type="molecule type" value="Genomic_DNA"/>
</dbReference>
<dbReference type="GO" id="GO:0004930">
    <property type="term" value="F:G protein-coupled receptor activity"/>
    <property type="evidence" value="ECO:0007669"/>
    <property type="project" value="TreeGrafter"/>
</dbReference>
<keyword evidence="2 5" id="KW-0812">Transmembrane</keyword>
<protein>
    <submittedName>
        <fullName evidence="6">Uncharacterized protein</fullName>
    </submittedName>
</protein>
<keyword evidence="7" id="KW-1185">Reference proteome</keyword>
<dbReference type="GO" id="GO:0005886">
    <property type="term" value="C:plasma membrane"/>
    <property type="evidence" value="ECO:0007669"/>
    <property type="project" value="TreeGrafter"/>
</dbReference>
<comment type="subcellular location">
    <subcellularLocation>
        <location evidence="1">Membrane</location>
        <topology evidence="1">Multi-pass membrane protein</topology>
    </subcellularLocation>
</comment>
<keyword evidence="4 5" id="KW-0472">Membrane</keyword>
<feature type="transmembrane region" description="Helical" evidence="5">
    <location>
        <begin position="25"/>
        <end position="46"/>
    </location>
</feature>
<keyword evidence="3 5" id="KW-1133">Transmembrane helix</keyword>
<evidence type="ECO:0000313" key="7">
    <source>
        <dbReference type="Proteomes" id="UP001153269"/>
    </source>
</evidence>
<evidence type="ECO:0000256" key="5">
    <source>
        <dbReference type="SAM" id="Phobius"/>
    </source>
</evidence>
<reference evidence="6" key="1">
    <citation type="submission" date="2020-03" db="EMBL/GenBank/DDBJ databases">
        <authorList>
            <person name="Weist P."/>
        </authorList>
    </citation>
    <scope>NUCLEOTIDE SEQUENCE</scope>
</reference>
<feature type="transmembrane region" description="Helical" evidence="5">
    <location>
        <begin position="58"/>
        <end position="79"/>
    </location>
</feature>
<evidence type="ECO:0000256" key="3">
    <source>
        <dbReference type="ARBA" id="ARBA00022989"/>
    </source>
</evidence>
<dbReference type="PANTHER" id="PTHR23112:SF0">
    <property type="entry name" value="TRANSMEMBRANE PROTEIN 116"/>
    <property type="match status" value="1"/>
</dbReference>
<accession>A0A9N7U6W0</accession>
<organism evidence="6 7">
    <name type="scientific">Pleuronectes platessa</name>
    <name type="common">European plaice</name>
    <dbReference type="NCBI Taxonomy" id="8262"/>
    <lineage>
        <taxon>Eukaryota</taxon>
        <taxon>Metazoa</taxon>
        <taxon>Chordata</taxon>
        <taxon>Craniata</taxon>
        <taxon>Vertebrata</taxon>
        <taxon>Euteleostomi</taxon>
        <taxon>Actinopterygii</taxon>
        <taxon>Neopterygii</taxon>
        <taxon>Teleostei</taxon>
        <taxon>Neoteleostei</taxon>
        <taxon>Acanthomorphata</taxon>
        <taxon>Carangaria</taxon>
        <taxon>Pleuronectiformes</taxon>
        <taxon>Pleuronectoidei</taxon>
        <taxon>Pleuronectidae</taxon>
        <taxon>Pleuronectes</taxon>
    </lineage>
</organism>
<evidence type="ECO:0000256" key="4">
    <source>
        <dbReference type="ARBA" id="ARBA00023136"/>
    </source>
</evidence>
<dbReference type="Proteomes" id="UP001153269">
    <property type="component" value="Unassembled WGS sequence"/>
</dbReference>
<evidence type="ECO:0000313" key="6">
    <source>
        <dbReference type="EMBL" id="CAB1425661.1"/>
    </source>
</evidence>
<dbReference type="GO" id="GO:0007189">
    <property type="term" value="P:adenylate cyclase-activating G protein-coupled receptor signaling pathway"/>
    <property type="evidence" value="ECO:0007669"/>
    <property type="project" value="TreeGrafter"/>
</dbReference>
<dbReference type="AlphaFoldDB" id="A0A9N7U6W0"/>
<evidence type="ECO:0000256" key="2">
    <source>
        <dbReference type="ARBA" id="ARBA00022692"/>
    </source>
</evidence>
<proteinExistence type="predicted"/>
<gene>
    <name evidence="6" type="ORF">PLEPLA_LOCUS13593</name>
</gene>
<comment type="caution">
    <text evidence="6">The sequence shown here is derived from an EMBL/GenBank/DDBJ whole genome shotgun (WGS) entry which is preliminary data.</text>
</comment>